<proteinExistence type="predicted"/>
<reference evidence="1" key="1">
    <citation type="submission" date="2021-01" db="EMBL/GenBank/DDBJ databases">
        <title>Complete genome sequence of Clostridiales bacterium R-7.</title>
        <authorList>
            <person name="Mahoney-Kurpe S.C."/>
            <person name="Palevich N."/>
            <person name="Koike S."/>
            <person name="Moon C.D."/>
            <person name="Attwood G.T."/>
        </authorList>
    </citation>
    <scope>NUCLEOTIDE SEQUENCE</scope>
    <source>
        <strain evidence="1">R-7</strain>
    </source>
</reference>
<evidence type="ECO:0000313" key="2">
    <source>
        <dbReference type="Proteomes" id="UP000682782"/>
    </source>
</evidence>
<organism evidence="1 2">
    <name type="scientific">Aristaeella hokkaidonensis</name>
    <dbReference type="NCBI Taxonomy" id="3046382"/>
    <lineage>
        <taxon>Bacteria</taxon>
        <taxon>Bacillati</taxon>
        <taxon>Bacillota</taxon>
        <taxon>Clostridia</taxon>
        <taxon>Eubacteriales</taxon>
        <taxon>Aristaeellaceae</taxon>
        <taxon>Aristaeella</taxon>
    </lineage>
</organism>
<dbReference type="EMBL" id="CP068393">
    <property type="protein sequence ID" value="QUC66939.1"/>
    <property type="molecule type" value="Genomic_DNA"/>
</dbReference>
<sequence length="1131" mass="124572">MRKLLSLFLALALFVSVMPALAEPAPADAAEAVGLPAVGDVVEGFEAKEIRPFEMIGANLVLFEHQKTGAKLLYIANEDTNRAFQLTFPTRPIDNTGLPHVFEHSTLSGSAKYPSTGLWFNLVYQSYQTYMNAYTTDAMTSYPVASLSEEQLLALADFYTDCCLHPIVKEREDIYRTEAWRYEMEDMDSPLTLNGTVYSEMTGAMTLQESAMDNANLVTFPGAALTFNYGGKPEAIPDMTWDALKEYHDTYYHPSNCIGLLYGSFENYTVFLKLLDEAFSPYEKKEFTFTDSGYTRITEPVVTSFPYAVAEGTDTANQSTVYYYIICPGLKQNKAQQRAADHVWMLLNANGSLLKQNLKKAFPSGSFSCGRELAAPDDALVFVANNVNPEDAEAFRTVVNDSLKQIAQDGFDPVQLDSIVTAQLLDNKLALESGKPVESIMMSMAYDYAVTGNPFDYVESTEDLVNILDENAKGLLTAAINDWYVDPELYTLTATYPEPGLKEKQDAALADKLAEIKAGMTEEAKQAIIDATHAEPEEDDNAAMIAALTPVAVADLPEEVREYQITDETGADSVRRISAVAGVDGVGKADLYFDARTLPQEDIHYLRLFTRLLGQLDTDAHSKEELAILMDRYLMSRTIGVDSFDTPEKDNVRAYLVAEWIALDDDLAAGYDLMKEILFHTQFTDLQVLSERITAQKASVRNSITNAPYIALYSRQEGVADPKSRYYDYLNYTSYYAFLEELEQQMVTEPETVVTRLQNIQSFLANRSGAVATFAGNEASIAVNASLVDTFFADIASEEREYPVYNLPTPPIKEGISVDGNIQYNCNCASFSQIDVEPDYALNVIGSLIADQLLVPVLRDQMGAYSVWCGTDGDYAMYLISYRDPNVKATFDLYDSIPEKLASMELTQEQIDGYIMQQYSNLAKPEGELGGAVTAMTNILHCRPADEKLQQMRAYKSVTPESVKNAAGAYAKLMEKGCRGTVGPIGTLQANSELFDAIQNPFHTEDLTQVSFSDVAEDNEHHDAIYSSFTSGMMLPKEDGLFAPDEPATVGDFLGGLYMLIGGGSNDPEGCKEALVGYGLVSADQDLNAELHEDLFCNILTALGAGFSTDTPDAAVTRADLADVFVQLAGE</sequence>
<accession>A0AC61MW61</accession>
<name>A0AC61MW61_9FIRM</name>
<gene>
    <name evidence="1" type="ORF">JYE49_14045</name>
</gene>
<keyword evidence="2" id="KW-1185">Reference proteome</keyword>
<protein>
    <submittedName>
        <fullName evidence="1">Insulinase family protein</fullName>
    </submittedName>
</protein>
<dbReference type="Proteomes" id="UP000682782">
    <property type="component" value="Chromosome"/>
</dbReference>
<evidence type="ECO:0000313" key="1">
    <source>
        <dbReference type="EMBL" id="QUC66939.1"/>
    </source>
</evidence>